<sequence length="1592" mass="172038">MDGVGAIHTYKELKSVISGVTAEYRAEEAQLKSQGKYTEAAVVKAKGLSKALELQKAKVNELKSRQKDLDLTTQKGIEANAKLGTEISNAERKLSSYTQQQDKAKNSLKYYASGLSELQHNYQQSSKLSESFVTRLMAEGKTAEANKQKLKGYEGSVSNLSKQFKIQESELSKLASSSGKSSEAYKRQQLRVNETATSLAKLKGETNSLEDSMRKASASPFAKAMDSARHKLGLLNSEERKSTENVKHFALGSAIGNSLANAAGSAMNLVKEAGAGIIHAGLEFNKETQKMNAAWTTLTGSAKKGTGFVTSINKMSSAFGQSNDLVNELDQQFYHVLDKKAPTEHLTKSLLTMADTLGMSGDQVQRLGLNFTHMMSSGRMQLGDFNMISDQLPMFGERLLDYERKAQKNTKLNMSDLRKQMSAGKISAKDAEAVMNGLGNKYKKASENMMATAFGAERSIKSQFSKLSGDLVAPFSKVQNHIFTSVSKWVSDKKTEKEFTKVGTSASKGFSTISTAFEKAMNVKSIPRSMNKFMENLAKGVTSTSKAIAKHAPAIIGFFKDLWSTTKILGSIGTGFFKGIASGISFVVSPLSKMGTSSKHVSTLTKGLENLSKKKSGLQTFGRVLAGIWATTKVIKFIGAVQKAGTVLKSTWAGQAIISGMSTMIKNVKLFTEVTKGATLAEKASFAIQTAMEAVNPFGWVVLAVAGLAALGTGIYEAYKHFKPFRDAVNGVGHAMSKLFTGKYGWEKTIGKKLSKVGSTISKWGKGAGKFVSKHKKEILAGIVSPFAGLSAWFLKDTKTGKNVQKWAKGFSKDVKKMGLKKAMDKQIKSAGKAFSKSKFGKWFATMSDAFNSWKKKFSKSWSSHWSAMTKKLHNGWKDSVKNTKNFFSSMGSHFSSFKKSWSHNWDKHWNDMRSNLHSYWNKDLKHTKVFGTSMGKWLDDFKKMFKGGWRGLGKGVSSIFSDMWKGLKQAAQGGMNGTLDIVNGGIKAVDAVIHTFGGKSQTIKPLNHVKLATGTGFFSGMRKPITKPTLAVLNDGHDSPETGNKEILMKRDGRAGVVQGVNTEMMLEAGDEVFNASEAKNIMAMQGVTRFANGTGFFGSIMHSVSSTVGGAVDWVGNKVKGLEKYFKTAENVIAHPVKSLEGLFKWTNGKTKGVMTDIGEGLFKDTTKQAKTWWSTLWGAVSSKLDGGTGSDSGLVNAMEKYGATNKYVWGAAGPSAFDCSGLVEYTLKKMGISFPRTSGEQYRASKHVSDPKPGDLVFFGPGGSEHVGVYTGNGKFYSAENEKDGMGISSVHGGGYGSFAGYGRVPGLSSGGGSSSKSEPKSKGLLGTIKNQVGGGFWSFISKLADMFGDDGSGSIEGGAITHSMINRALGMAKVPRRYWSKMQSAIIKTADSESGNRNITQTISDVNSKNGNPAGGPLQFTKTTFDAFAFPGHHNFRSSFDQVLAFLNNSDYLNATGNTSIWNHAKYDWLHSGPQGHKRFANGGLVSTNQLIEVAEKNRPEMVIPLTLKTRANQLIKQASSIVNGNRDENQVAGVGGNDGKLDKLIKLVTALLAGQGNVNAIVAKSDVVNAVKADNLAKAQYSQMMGY</sequence>
<dbReference type="Proteomes" id="UP000051783">
    <property type="component" value="Unassembled WGS sequence"/>
</dbReference>
<proteinExistence type="inferred from homology"/>
<evidence type="ECO:0000256" key="2">
    <source>
        <dbReference type="ARBA" id="ARBA00022670"/>
    </source>
</evidence>
<evidence type="ECO:0000256" key="5">
    <source>
        <dbReference type="SAM" id="Coils"/>
    </source>
</evidence>
<evidence type="ECO:0000313" key="7">
    <source>
        <dbReference type="EMBL" id="KRO14243.1"/>
    </source>
</evidence>
<gene>
    <name evidence="7" type="ORF">IV64_GL001727</name>
</gene>
<evidence type="ECO:0000256" key="1">
    <source>
        <dbReference type="ARBA" id="ARBA00007074"/>
    </source>
</evidence>
<keyword evidence="2" id="KW-0645">Protease</keyword>
<reference evidence="7 8" key="1">
    <citation type="journal article" date="2015" name="Genome Announc.">
        <title>Expanding the biotechnology potential of lactobacilli through comparative genomics of 213 strains and associated genera.</title>
        <authorList>
            <person name="Sun Z."/>
            <person name="Harris H.M."/>
            <person name="McCann A."/>
            <person name="Guo C."/>
            <person name="Argimon S."/>
            <person name="Zhang W."/>
            <person name="Yang X."/>
            <person name="Jeffery I.B."/>
            <person name="Cooney J.C."/>
            <person name="Kagawa T.F."/>
            <person name="Liu W."/>
            <person name="Song Y."/>
            <person name="Salvetti E."/>
            <person name="Wrobel A."/>
            <person name="Rasinkangas P."/>
            <person name="Parkhill J."/>
            <person name="Rea M.C."/>
            <person name="O'Sullivan O."/>
            <person name="Ritari J."/>
            <person name="Douillard F.P."/>
            <person name="Paul Ross R."/>
            <person name="Yang R."/>
            <person name="Briner A.E."/>
            <person name="Felis G.E."/>
            <person name="de Vos W.M."/>
            <person name="Barrangou R."/>
            <person name="Klaenhammer T.R."/>
            <person name="Caufield P.W."/>
            <person name="Cui Y."/>
            <person name="Zhang H."/>
            <person name="O'Toole P.W."/>
        </authorList>
    </citation>
    <scope>NUCLEOTIDE SEQUENCE [LARGE SCALE GENOMIC DNA]</scope>
    <source>
        <strain evidence="7 8">LMG 26013</strain>
    </source>
</reference>
<dbReference type="InterPro" id="IPR000064">
    <property type="entry name" value="NLP_P60_dom"/>
</dbReference>
<dbReference type="PROSITE" id="PS51935">
    <property type="entry name" value="NLPC_P60"/>
    <property type="match status" value="1"/>
</dbReference>
<feature type="domain" description="NlpC/P60" evidence="6">
    <location>
        <begin position="1191"/>
        <end position="1311"/>
    </location>
</feature>
<keyword evidence="4" id="KW-0788">Thiol protease</keyword>
<keyword evidence="5" id="KW-0175">Coiled coil</keyword>
<dbReference type="InterPro" id="IPR051202">
    <property type="entry name" value="Peptidase_C40"/>
</dbReference>
<dbReference type="PATRIC" id="fig|942150.3.peg.1792"/>
<dbReference type="SUPFAM" id="SSF54001">
    <property type="entry name" value="Cysteine proteinases"/>
    <property type="match status" value="1"/>
</dbReference>
<evidence type="ECO:0000256" key="3">
    <source>
        <dbReference type="ARBA" id="ARBA00022801"/>
    </source>
</evidence>
<evidence type="ECO:0000256" key="4">
    <source>
        <dbReference type="ARBA" id="ARBA00022807"/>
    </source>
</evidence>
<dbReference type="GO" id="GO:0008234">
    <property type="term" value="F:cysteine-type peptidase activity"/>
    <property type="evidence" value="ECO:0007669"/>
    <property type="project" value="UniProtKB-KW"/>
</dbReference>
<accession>A0A0R2MS09</accession>
<evidence type="ECO:0000313" key="8">
    <source>
        <dbReference type="Proteomes" id="UP000051783"/>
    </source>
</evidence>
<dbReference type="STRING" id="942150.IV64_GL001727"/>
<name>A0A0R2MS09_9LACO</name>
<dbReference type="Pfam" id="PF20155">
    <property type="entry name" value="TMP_3"/>
    <property type="match status" value="1"/>
</dbReference>
<dbReference type="InterPro" id="IPR013491">
    <property type="entry name" value="Tape_meas_N"/>
</dbReference>
<protein>
    <submittedName>
        <fullName evidence="7">SLT domain protein</fullName>
    </submittedName>
</protein>
<evidence type="ECO:0000259" key="6">
    <source>
        <dbReference type="PROSITE" id="PS51935"/>
    </source>
</evidence>
<organism evidence="7 8">
    <name type="scientific">Lactiplantibacillus xiangfangensis</name>
    <dbReference type="NCBI Taxonomy" id="942150"/>
    <lineage>
        <taxon>Bacteria</taxon>
        <taxon>Bacillati</taxon>
        <taxon>Bacillota</taxon>
        <taxon>Bacilli</taxon>
        <taxon>Lactobacillales</taxon>
        <taxon>Lactobacillaceae</taxon>
        <taxon>Lactiplantibacillus</taxon>
    </lineage>
</organism>
<dbReference type="InterPro" id="IPR038765">
    <property type="entry name" value="Papain-like_cys_pep_sf"/>
</dbReference>
<comment type="caution">
    <text evidence="7">The sequence shown here is derived from an EMBL/GenBank/DDBJ whole genome shotgun (WGS) entry which is preliminary data.</text>
</comment>
<dbReference type="EMBL" id="JQCL01000019">
    <property type="protein sequence ID" value="KRO14243.1"/>
    <property type="molecule type" value="Genomic_DNA"/>
</dbReference>
<dbReference type="Gene3D" id="3.90.1720.10">
    <property type="entry name" value="endopeptidase domain like (from Nostoc punctiforme)"/>
    <property type="match status" value="1"/>
</dbReference>
<keyword evidence="8" id="KW-1185">Reference proteome</keyword>
<dbReference type="GO" id="GO:0006508">
    <property type="term" value="P:proteolysis"/>
    <property type="evidence" value="ECO:0007669"/>
    <property type="project" value="UniProtKB-KW"/>
</dbReference>
<dbReference type="PANTHER" id="PTHR47053">
    <property type="entry name" value="MUREIN DD-ENDOPEPTIDASE MEPH-RELATED"/>
    <property type="match status" value="1"/>
</dbReference>
<feature type="coiled-coil region" evidence="5">
    <location>
        <begin position="45"/>
        <end position="107"/>
    </location>
</feature>
<dbReference type="PANTHER" id="PTHR47053:SF1">
    <property type="entry name" value="MUREIN DD-ENDOPEPTIDASE MEPH-RELATED"/>
    <property type="match status" value="1"/>
</dbReference>
<dbReference type="Pfam" id="PF00877">
    <property type="entry name" value="NLPC_P60"/>
    <property type="match status" value="1"/>
</dbReference>
<keyword evidence="3" id="KW-0378">Hydrolase</keyword>
<comment type="similarity">
    <text evidence="1">Belongs to the peptidase C40 family.</text>
</comment>